<evidence type="ECO:0000256" key="2">
    <source>
        <dbReference type="ARBA" id="ARBA00023239"/>
    </source>
</evidence>
<dbReference type="SMART" id="SM01119">
    <property type="entry name" value="D-ser_dehydrat"/>
    <property type="match status" value="1"/>
</dbReference>
<comment type="similarity">
    <text evidence="1">Belongs to the DSD1 family.</text>
</comment>
<keyword evidence="2" id="KW-0456">Lyase</keyword>
<sequence length="434" mass="45979">MTLPAEPARIDRDAVAGLRAERLDWRFKSMPHALFGLTVGEAVTRRLGLFRDGFVGPIVALDNAAIEHNLATMAAWSASRGLHLAPHGKTTMAPALFARQIDCGAWAMTAANTAQLRVYRAFGVSRVLLANELVDPAGLAWLAGELDDDPDFEFSCWADSVRGVELMTAALTAAGARRPVDVLVEVGVAGGRCGVRDQSTARAVAEAIVASPALRLAGVAGYEGPAASDASQAGLDAVSAYLGRLREVAVALRGRYETDRVVVTAGGSSFFDLVADALTAPWPAGLAVWPVIRAGAYITHDDGAYRALSPLGAHPRLANVPRFRSALRAWAQVQSRPEPGLALLAAGKRDLPYDLGMPEPQVLRTAEGTRALSGCRVTALADQHTFMTVGAEVEVGDWVGLGLSHPCTVFDKWPLLPVTGTDGETVVDLIRTFF</sequence>
<dbReference type="PANTHER" id="PTHR28004:SF8">
    <property type="entry name" value="D-SERINE DEAMINASE"/>
    <property type="match status" value="1"/>
</dbReference>
<keyword evidence="5" id="KW-1185">Reference proteome</keyword>
<proteinExistence type="inferred from homology"/>
<dbReference type="SUPFAM" id="SSF51419">
    <property type="entry name" value="PLP-binding barrel"/>
    <property type="match status" value="1"/>
</dbReference>
<dbReference type="InterPro" id="IPR042208">
    <property type="entry name" value="D-ser_dehydrat-like_sf"/>
</dbReference>
<dbReference type="EMBL" id="FMZZ01000007">
    <property type="protein sequence ID" value="SDD07679.1"/>
    <property type="molecule type" value="Genomic_DNA"/>
</dbReference>
<dbReference type="InterPro" id="IPR001608">
    <property type="entry name" value="Ala_racemase_N"/>
</dbReference>
<accession>A0A1G6RSV7</accession>
<organism evidence="4 5">
    <name type="scientific">Actinokineospora iranica</name>
    <dbReference type="NCBI Taxonomy" id="1271860"/>
    <lineage>
        <taxon>Bacteria</taxon>
        <taxon>Bacillati</taxon>
        <taxon>Actinomycetota</taxon>
        <taxon>Actinomycetes</taxon>
        <taxon>Pseudonocardiales</taxon>
        <taxon>Pseudonocardiaceae</taxon>
        <taxon>Actinokineospora</taxon>
    </lineage>
</organism>
<dbReference type="RefSeq" id="WP_407640522.1">
    <property type="nucleotide sequence ID" value="NZ_FMZZ01000007.1"/>
</dbReference>
<gene>
    <name evidence="4" type="ORF">SAMN05216174_1079</name>
</gene>
<dbReference type="PANTHER" id="PTHR28004">
    <property type="entry name" value="ZGC:162816-RELATED"/>
    <property type="match status" value="1"/>
</dbReference>
<dbReference type="InterPro" id="IPR029066">
    <property type="entry name" value="PLP-binding_barrel"/>
</dbReference>
<reference evidence="5" key="1">
    <citation type="submission" date="2016-10" db="EMBL/GenBank/DDBJ databases">
        <authorList>
            <person name="Varghese N."/>
            <person name="Submissions S."/>
        </authorList>
    </citation>
    <scope>NUCLEOTIDE SEQUENCE [LARGE SCALE GENOMIC DNA]</scope>
    <source>
        <strain evidence="5">IBRC-M 10403</strain>
    </source>
</reference>
<evidence type="ECO:0000313" key="5">
    <source>
        <dbReference type="Proteomes" id="UP000199501"/>
    </source>
</evidence>
<evidence type="ECO:0000259" key="3">
    <source>
        <dbReference type="SMART" id="SM01119"/>
    </source>
</evidence>
<dbReference type="STRING" id="1271860.SAMN05216174_1079"/>
<dbReference type="Pfam" id="PF14031">
    <property type="entry name" value="D-ser_dehydrat"/>
    <property type="match status" value="1"/>
</dbReference>
<name>A0A1G6RSV7_9PSEU</name>
<dbReference type="GO" id="GO:0016829">
    <property type="term" value="F:lyase activity"/>
    <property type="evidence" value="ECO:0007669"/>
    <property type="project" value="UniProtKB-KW"/>
</dbReference>
<dbReference type="AlphaFoldDB" id="A0A1G6RSV7"/>
<protein>
    <submittedName>
        <fullName evidence="4">D-serine deaminase, pyridoxal phosphate-dependent</fullName>
    </submittedName>
</protein>
<dbReference type="InterPro" id="IPR026956">
    <property type="entry name" value="D-ser_dehydrat-like_dom"/>
</dbReference>
<feature type="domain" description="D-serine dehydratase-like" evidence="3">
    <location>
        <begin position="326"/>
        <end position="420"/>
    </location>
</feature>
<dbReference type="Gene3D" id="2.40.37.20">
    <property type="entry name" value="D-serine dehydratase-like domain"/>
    <property type="match status" value="1"/>
</dbReference>
<dbReference type="InterPro" id="IPR051466">
    <property type="entry name" value="D-amino_acid_metab_enzyme"/>
</dbReference>
<dbReference type="Pfam" id="PF01168">
    <property type="entry name" value="Ala_racemase_N"/>
    <property type="match status" value="1"/>
</dbReference>
<evidence type="ECO:0000256" key="1">
    <source>
        <dbReference type="ARBA" id="ARBA00005323"/>
    </source>
</evidence>
<dbReference type="Proteomes" id="UP000199501">
    <property type="component" value="Unassembled WGS sequence"/>
</dbReference>
<evidence type="ECO:0000313" key="4">
    <source>
        <dbReference type="EMBL" id="SDD07679.1"/>
    </source>
</evidence>
<dbReference type="Gene3D" id="3.20.20.10">
    <property type="entry name" value="Alanine racemase"/>
    <property type="match status" value="1"/>
</dbReference>
<dbReference type="CDD" id="cd06818">
    <property type="entry name" value="PLPDE_III_cryptic_DSD"/>
    <property type="match status" value="1"/>
</dbReference>